<organism evidence="10 11">
    <name type="scientific">Mannheimia cairinae</name>
    <dbReference type="NCBI Taxonomy" id="3025936"/>
    <lineage>
        <taxon>Bacteria</taxon>
        <taxon>Pseudomonadati</taxon>
        <taxon>Pseudomonadota</taxon>
        <taxon>Gammaproteobacteria</taxon>
        <taxon>Pasteurellales</taxon>
        <taxon>Pasteurellaceae</taxon>
        <taxon>Mannheimia</taxon>
    </lineage>
</organism>
<comment type="subcellular location">
    <subcellularLocation>
        <location evidence="9">Cell membrane</location>
        <topology evidence="9">Multi-pass membrane protein</topology>
    </subcellularLocation>
    <subcellularLocation>
        <location evidence="1">Membrane</location>
        <topology evidence="1">Multi-pass membrane protein</topology>
    </subcellularLocation>
</comment>
<dbReference type="RefSeq" id="WP_273749049.1">
    <property type="nucleotide sequence ID" value="NZ_JAQSJE010000009.1"/>
</dbReference>
<comment type="function">
    <text evidence="9">Involved in the import of serine and threonine into the cell, with the concomitant import of sodium (symport system).</text>
</comment>
<keyword evidence="2 9" id="KW-0813">Transport</keyword>
<dbReference type="NCBIfam" id="NF010151">
    <property type="entry name" value="PRK13628.1"/>
    <property type="match status" value="1"/>
</dbReference>
<evidence type="ECO:0000256" key="9">
    <source>
        <dbReference type="HAMAP-Rule" id="MF_01582"/>
    </source>
</evidence>
<proteinExistence type="inferred from homology"/>
<evidence type="ECO:0000256" key="8">
    <source>
        <dbReference type="ARBA" id="ARBA00023136"/>
    </source>
</evidence>
<evidence type="ECO:0000256" key="2">
    <source>
        <dbReference type="ARBA" id="ARBA00022448"/>
    </source>
</evidence>
<evidence type="ECO:0000256" key="1">
    <source>
        <dbReference type="ARBA" id="ARBA00004141"/>
    </source>
</evidence>
<evidence type="ECO:0000256" key="3">
    <source>
        <dbReference type="ARBA" id="ARBA00022475"/>
    </source>
</evidence>
<dbReference type="Proteomes" id="UP001221909">
    <property type="component" value="Unassembled WGS sequence"/>
</dbReference>
<dbReference type="InterPro" id="IPR023025">
    <property type="entry name" value="Ser_Thr_transp_SstT"/>
</dbReference>
<feature type="transmembrane region" description="Helical" evidence="9">
    <location>
        <begin position="284"/>
        <end position="313"/>
    </location>
</feature>
<dbReference type="SUPFAM" id="SSF118215">
    <property type="entry name" value="Proton glutamate symport protein"/>
    <property type="match status" value="1"/>
</dbReference>
<comment type="similarity">
    <text evidence="9">Belongs to the dicarboxylate/amino acid:cation symporter (DAACS) (TC 2.A.23) family.</text>
</comment>
<keyword evidence="6 9" id="KW-0029">Amino-acid transport</keyword>
<accession>A0ABT5MRI0</accession>
<keyword evidence="11" id="KW-1185">Reference proteome</keyword>
<evidence type="ECO:0000256" key="5">
    <source>
        <dbReference type="ARBA" id="ARBA00022847"/>
    </source>
</evidence>
<feature type="transmembrane region" description="Helical" evidence="9">
    <location>
        <begin position="180"/>
        <end position="203"/>
    </location>
</feature>
<keyword evidence="5 9" id="KW-0769">Symport</keyword>
<keyword evidence="4 9" id="KW-0812">Transmembrane</keyword>
<dbReference type="Pfam" id="PF00375">
    <property type="entry name" value="SDF"/>
    <property type="match status" value="1"/>
</dbReference>
<evidence type="ECO:0000256" key="4">
    <source>
        <dbReference type="ARBA" id="ARBA00022692"/>
    </source>
</evidence>
<feature type="transmembrane region" description="Helical" evidence="9">
    <location>
        <begin position="52"/>
        <end position="69"/>
    </location>
</feature>
<comment type="caution">
    <text evidence="10">The sequence shown here is derived from an EMBL/GenBank/DDBJ whole genome shotgun (WGS) entry which is preliminary data.</text>
</comment>
<feature type="transmembrane region" description="Helical" evidence="9">
    <location>
        <begin position="325"/>
        <end position="349"/>
    </location>
</feature>
<comment type="catalytic activity">
    <reaction evidence="9">
        <text>L-serine(in) + Na(+)(in) = L-serine(out) + Na(+)(out)</text>
        <dbReference type="Rhea" id="RHEA:29575"/>
        <dbReference type="ChEBI" id="CHEBI:29101"/>
        <dbReference type="ChEBI" id="CHEBI:33384"/>
    </reaction>
</comment>
<keyword evidence="3 9" id="KW-1003">Cell membrane</keyword>
<evidence type="ECO:0000256" key="6">
    <source>
        <dbReference type="ARBA" id="ARBA00022970"/>
    </source>
</evidence>
<feature type="transmembrane region" description="Helical" evidence="9">
    <location>
        <begin position="140"/>
        <end position="160"/>
    </location>
</feature>
<keyword evidence="7 9" id="KW-1133">Transmembrane helix</keyword>
<feature type="transmembrane region" description="Helical" evidence="9">
    <location>
        <begin position="12"/>
        <end position="32"/>
    </location>
</feature>
<dbReference type="PRINTS" id="PR00173">
    <property type="entry name" value="EDTRNSPORT"/>
</dbReference>
<keyword evidence="8 9" id="KW-0472">Membrane</keyword>
<feature type="transmembrane region" description="Helical" evidence="9">
    <location>
        <begin position="215"/>
        <end position="237"/>
    </location>
</feature>
<dbReference type="InterPro" id="IPR036458">
    <property type="entry name" value="Na:dicarbo_symporter_sf"/>
</dbReference>
<feature type="transmembrane region" description="Helical" evidence="9">
    <location>
        <begin position="81"/>
        <end position="103"/>
    </location>
</feature>
<dbReference type="PANTHER" id="PTHR42865:SF8">
    <property type="entry name" value="SERINE_THREONINE TRANSPORTER SSTT"/>
    <property type="match status" value="1"/>
</dbReference>
<dbReference type="HAMAP" id="MF_01582">
    <property type="entry name" value="Ser_Thr_transp_SstT"/>
    <property type="match status" value="1"/>
</dbReference>
<dbReference type="PANTHER" id="PTHR42865">
    <property type="entry name" value="PROTON/GLUTAMATE-ASPARTATE SYMPORTER"/>
    <property type="match status" value="1"/>
</dbReference>
<protein>
    <recommendedName>
        <fullName evidence="9">Serine/threonine transporter SstT</fullName>
    </recommendedName>
    <alternativeName>
        <fullName evidence="9">Na(+)/serine-threonine symporter</fullName>
    </alternativeName>
</protein>
<evidence type="ECO:0000313" key="11">
    <source>
        <dbReference type="Proteomes" id="UP001221909"/>
    </source>
</evidence>
<reference evidence="10 11" key="1">
    <citation type="submission" date="2023-02" db="EMBL/GenBank/DDBJ databases">
        <title>Mannheimia cairiniae sp. nov., a novel species of Mannheimia obtained from moscovy ducks (Cairina moschata) and reclassification of Mannheimia ovis as heterotypic synonym of Mannheimia pernigra.</title>
        <authorList>
            <person name="Christensen H."/>
        </authorList>
    </citation>
    <scope>NUCLEOTIDE SEQUENCE [LARGE SCALE GENOMIC DNA]</scope>
    <source>
        <strain evidence="10 11">AT1</strain>
    </source>
</reference>
<dbReference type="EMBL" id="JAQSJE010000009">
    <property type="protein sequence ID" value="MDD0824794.1"/>
    <property type="molecule type" value="Genomic_DNA"/>
</dbReference>
<evidence type="ECO:0000313" key="10">
    <source>
        <dbReference type="EMBL" id="MDD0824794.1"/>
    </source>
</evidence>
<gene>
    <name evidence="9 10" type="primary">sstT</name>
    <name evidence="10" type="ORF">PTQ27_10025</name>
</gene>
<comment type="catalytic activity">
    <reaction evidence="9">
        <text>L-threonine(in) + Na(+)(in) = L-threonine(out) + Na(+)(out)</text>
        <dbReference type="Rhea" id="RHEA:69999"/>
        <dbReference type="ChEBI" id="CHEBI:29101"/>
        <dbReference type="ChEBI" id="CHEBI:57926"/>
    </reaction>
</comment>
<evidence type="ECO:0000256" key="7">
    <source>
        <dbReference type="ARBA" id="ARBA00022989"/>
    </source>
</evidence>
<name>A0ABT5MRI0_9PAST</name>
<dbReference type="InterPro" id="IPR001991">
    <property type="entry name" value="Na-dicarboxylate_symporter"/>
</dbReference>
<sequence>MMNNSLSSKILGGNLVLRIAIGLVLGILLATINKEWASNVGVLGQFFVKSLRAIAPILVFVLVLSAIANKEVGSDSKLKPILVLYIFGTFFAALTAVVFSFIFPTTLELTASPDGLAPPEGIGQILKTVIFNLVDNPLTALSNGNFIGILAWSIGLGIAFRHGSASSKAFLNDLANAVSFVVKVVIAFAPVGVFGLVAETVAVNGLDAFEGYARLLMILVGSMLFVALVLNPILVFWKLRRNPYPLTFTCLRESGVTAFFTRSSAANIPVNMNLAKRLGVRDEIASVAIPLGASINMAGAAITVTVLTLAAAYTQGIQPDFATALLLSIVAAICACGASGVAGGSLLLIPLACSLFNIPNDIAAQVIGVGFVIGVIQDSVETALNSSTDVLFTAAVSLSEDQKAA</sequence>
<dbReference type="Gene3D" id="1.10.3860.10">
    <property type="entry name" value="Sodium:dicarboxylate symporter"/>
    <property type="match status" value="1"/>
</dbReference>